<evidence type="ECO:0000313" key="1">
    <source>
        <dbReference type="EMBL" id="CAJ2637508.1"/>
    </source>
</evidence>
<sequence>MEDPGTPEENGGEMTLEEAVTQLKALQAEMQKEKQERERHDGKTEDDTPENLKSLAQALWDTIVPPNFKMPHLPTFDGKSDPLEHLMAISTQTAIIGAEEHLK</sequence>
<proteinExistence type="predicted"/>
<name>A0ACB0J143_TRIPR</name>
<reference evidence="1" key="1">
    <citation type="submission" date="2023-10" db="EMBL/GenBank/DDBJ databases">
        <authorList>
            <person name="Rodriguez Cubillos JULIANA M."/>
            <person name="De Vega J."/>
        </authorList>
    </citation>
    <scope>NUCLEOTIDE SEQUENCE</scope>
</reference>
<evidence type="ECO:0000313" key="2">
    <source>
        <dbReference type="Proteomes" id="UP001177021"/>
    </source>
</evidence>
<dbReference type="Proteomes" id="UP001177021">
    <property type="component" value="Unassembled WGS sequence"/>
</dbReference>
<accession>A0ACB0J143</accession>
<comment type="caution">
    <text evidence="1">The sequence shown here is derived from an EMBL/GenBank/DDBJ whole genome shotgun (WGS) entry which is preliminary data.</text>
</comment>
<gene>
    <name evidence="1" type="ORF">MILVUS5_LOCUS7857</name>
</gene>
<protein>
    <submittedName>
        <fullName evidence="1">Uncharacterized protein</fullName>
    </submittedName>
</protein>
<organism evidence="1 2">
    <name type="scientific">Trifolium pratense</name>
    <name type="common">Red clover</name>
    <dbReference type="NCBI Taxonomy" id="57577"/>
    <lineage>
        <taxon>Eukaryota</taxon>
        <taxon>Viridiplantae</taxon>
        <taxon>Streptophyta</taxon>
        <taxon>Embryophyta</taxon>
        <taxon>Tracheophyta</taxon>
        <taxon>Spermatophyta</taxon>
        <taxon>Magnoliopsida</taxon>
        <taxon>eudicotyledons</taxon>
        <taxon>Gunneridae</taxon>
        <taxon>Pentapetalae</taxon>
        <taxon>rosids</taxon>
        <taxon>fabids</taxon>
        <taxon>Fabales</taxon>
        <taxon>Fabaceae</taxon>
        <taxon>Papilionoideae</taxon>
        <taxon>50 kb inversion clade</taxon>
        <taxon>NPAAA clade</taxon>
        <taxon>Hologalegina</taxon>
        <taxon>IRL clade</taxon>
        <taxon>Trifolieae</taxon>
        <taxon>Trifolium</taxon>
    </lineage>
</organism>
<keyword evidence="2" id="KW-1185">Reference proteome</keyword>
<dbReference type="EMBL" id="CASHSV030000013">
    <property type="protein sequence ID" value="CAJ2637508.1"/>
    <property type="molecule type" value="Genomic_DNA"/>
</dbReference>